<reference evidence="3 4" key="1">
    <citation type="submission" date="2018-05" db="EMBL/GenBank/DDBJ databases">
        <title>Brumimicrobium oceani sp. nov., isolated from coastal sediment.</title>
        <authorList>
            <person name="Kou Y."/>
        </authorList>
    </citation>
    <scope>NUCLEOTIDE SEQUENCE [LARGE SCALE GENOMIC DNA]</scope>
    <source>
        <strain evidence="3 4">C305</strain>
    </source>
</reference>
<dbReference type="RefSeq" id="WP_109358814.1">
    <property type="nucleotide sequence ID" value="NZ_QFRJ01000003.1"/>
</dbReference>
<accession>A0A2U2XDX2</accession>
<protein>
    <recommendedName>
        <fullName evidence="2">Secretion system C-terminal sorting domain-containing protein</fullName>
    </recommendedName>
</protein>
<dbReference type="Proteomes" id="UP000245370">
    <property type="component" value="Unassembled WGS sequence"/>
</dbReference>
<organism evidence="3 4">
    <name type="scientific">Brumimicrobium oceani</name>
    <dbReference type="NCBI Taxonomy" id="2100725"/>
    <lineage>
        <taxon>Bacteria</taxon>
        <taxon>Pseudomonadati</taxon>
        <taxon>Bacteroidota</taxon>
        <taxon>Flavobacteriia</taxon>
        <taxon>Flavobacteriales</taxon>
        <taxon>Crocinitomicaceae</taxon>
        <taxon>Brumimicrobium</taxon>
    </lineage>
</organism>
<name>A0A2U2XDX2_9FLAO</name>
<dbReference type="EMBL" id="QFRJ01000003">
    <property type="protein sequence ID" value="PWH86006.1"/>
    <property type="molecule type" value="Genomic_DNA"/>
</dbReference>
<evidence type="ECO:0000313" key="3">
    <source>
        <dbReference type="EMBL" id="PWH86006.1"/>
    </source>
</evidence>
<reference evidence="3 4" key="2">
    <citation type="submission" date="2018-05" db="EMBL/GenBank/DDBJ databases">
        <authorList>
            <person name="Lanie J.A."/>
            <person name="Ng W.-L."/>
            <person name="Kazmierczak K.M."/>
            <person name="Andrzejewski T.M."/>
            <person name="Davidsen T.M."/>
            <person name="Wayne K.J."/>
            <person name="Tettelin H."/>
            <person name="Glass J.I."/>
            <person name="Rusch D."/>
            <person name="Podicherti R."/>
            <person name="Tsui H.-C.T."/>
            <person name="Winkler M.E."/>
        </authorList>
    </citation>
    <scope>NUCLEOTIDE SEQUENCE [LARGE SCALE GENOMIC DNA]</scope>
    <source>
        <strain evidence="3 4">C305</strain>
    </source>
</reference>
<dbReference type="NCBIfam" id="TIGR04183">
    <property type="entry name" value="Por_Secre_tail"/>
    <property type="match status" value="1"/>
</dbReference>
<keyword evidence="4" id="KW-1185">Reference proteome</keyword>
<dbReference type="OrthoDB" id="1467680at2"/>
<dbReference type="AlphaFoldDB" id="A0A2U2XDX2"/>
<evidence type="ECO:0000256" key="1">
    <source>
        <dbReference type="ARBA" id="ARBA00022729"/>
    </source>
</evidence>
<evidence type="ECO:0000313" key="4">
    <source>
        <dbReference type="Proteomes" id="UP000245370"/>
    </source>
</evidence>
<dbReference type="Pfam" id="PF18962">
    <property type="entry name" value="Por_Secre_tail"/>
    <property type="match status" value="1"/>
</dbReference>
<proteinExistence type="predicted"/>
<dbReference type="InterPro" id="IPR026444">
    <property type="entry name" value="Secre_tail"/>
</dbReference>
<feature type="domain" description="Secretion system C-terminal sorting" evidence="2">
    <location>
        <begin position="224"/>
        <end position="288"/>
    </location>
</feature>
<gene>
    <name evidence="3" type="ORF">DIT68_05475</name>
</gene>
<sequence length="290" mass="33036">MKMLLFFFSLFFLIPFVSNHLLSQNWAPVGATWYFEKNFTNSFDIDYTKIEVEKDTVVLGLNCSKLLGNFDGCMWNSQFMYESNDSIYFYHPTNNKFEMLFDFGAAVGDVWKIPNYTTNFGSGGIDTTELLVDSLGIIMVSGENLRVVYTSQINASTSDFEFGGTIIEKIGANYMFPSFFACDPVPGDIRCYSDGMIDYSTVPFACDAQAVGLSENQIIDFSVSPNPFNSYFEISSDQNIRNLKIKNMQGQNISYEQKGNRIFLNSYPNGIYLLTFEQEGRMFQQKLIKE</sequence>
<keyword evidence="1" id="KW-0732">Signal</keyword>
<evidence type="ECO:0000259" key="2">
    <source>
        <dbReference type="Pfam" id="PF18962"/>
    </source>
</evidence>
<comment type="caution">
    <text evidence="3">The sequence shown here is derived from an EMBL/GenBank/DDBJ whole genome shotgun (WGS) entry which is preliminary data.</text>
</comment>